<feature type="non-terminal residue" evidence="1">
    <location>
        <position position="1"/>
    </location>
</feature>
<evidence type="ECO:0000313" key="1">
    <source>
        <dbReference type="EMBL" id="ACN63486.1"/>
    </source>
</evidence>
<name>C0PV08_DROME</name>
<protein>
    <submittedName>
        <fullName evidence="1">MIP07082p</fullName>
    </submittedName>
</protein>
<dbReference type="EMBL" id="BT072864">
    <property type="protein sequence ID" value="ACN63486.1"/>
    <property type="molecule type" value="mRNA"/>
</dbReference>
<accession>C0PV08</accession>
<reference evidence="1" key="1">
    <citation type="submission" date="2009-03" db="EMBL/GenBank/DDBJ databases">
        <authorList>
            <person name="Carlson J."/>
            <person name="Booth B."/>
            <person name="Frise E."/>
            <person name="Sandler J."/>
            <person name="Wan K."/>
            <person name="Yu C."/>
            <person name="Celniker S."/>
        </authorList>
    </citation>
    <scope>NUCLEOTIDE SEQUENCE</scope>
</reference>
<dbReference type="AlphaFoldDB" id="C0PV08"/>
<gene>
    <name evidence="1" type="primary">Sap47-RE</name>
</gene>
<organism evidence="1">
    <name type="scientific">Drosophila melanogaster</name>
    <name type="common">Fruit fly</name>
    <dbReference type="NCBI Taxonomy" id="7227"/>
    <lineage>
        <taxon>Eukaryota</taxon>
        <taxon>Metazoa</taxon>
        <taxon>Ecdysozoa</taxon>
        <taxon>Arthropoda</taxon>
        <taxon>Hexapoda</taxon>
        <taxon>Insecta</taxon>
        <taxon>Pterygota</taxon>
        <taxon>Neoptera</taxon>
        <taxon>Endopterygota</taxon>
        <taxon>Diptera</taxon>
        <taxon>Brachycera</taxon>
        <taxon>Muscomorpha</taxon>
        <taxon>Ephydroidea</taxon>
        <taxon>Drosophilidae</taxon>
        <taxon>Drosophila</taxon>
        <taxon>Sophophora</taxon>
    </lineage>
</organism>
<proteinExistence type="evidence at transcript level"/>
<sequence>IYLRIILQKIEWIKTKRQNKMLNLNFKMQKKPTNKINKNKIIKKKYYKIAHKKEKKLLSETKKKVLQQQNYINTYKDIHLTTMKI</sequence>